<dbReference type="RefSeq" id="WP_060923475.1">
    <property type="nucleotide sequence ID" value="NZ_CBDRLF010000001.1"/>
</dbReference>
<dbReference type="EMBL" id="LT629770">
    <property type="protein sequence ID" value="SDS47229.1"/>
    <property type="molecule type" value="Genomic_DNA"/>
</dbReference>
<evidence type="ECO:0000313" key="5">
    <source>
        <dbReference type="EMBL" id="SDS47229.1"/>
    </source>
</evidence>
<keyword evidence="2 5" id="KW-0238">DNA-binding</keyword>
<dbReference type="GeneID" id="36300439"/>
<feature type="domain" description="HTH gntR-type" evidence="4">
    <location>
        <begin position="10"/>
        <end position="78"/>
    </location>
</feature>
<reference evidence="5 6" key="1">
    <citation type="submission" date="2016-10" db="EMBL/GenBank/DDBJ databases">
        <authorList>
            <person name="de Groot N.N."/>
        </authorList>
    </citation>
    <scope>NUCLEOTIDE SEQUENCE [LARGE SCALE GENOMIC DNA]</scope>
    <source>
        <strain evidence="5 6">DSM 15019</strain>
    </source>
</reference>
<dbReference type="SUPFAM" id="SSF46785">
    <property type="entry name" value="Winged helix' DNA-binding domain"/>
    <property type="match status" value="1"/>
</dbReference>
<dbReference type="InterPro" id="IPR011711">
    <property type="entry name" value="GntR_C"/>
</dbReference>
<dbReference type="Proteomes" id="UP000182126">
    <property type="component" value="Chromosome I"/>
</dbReference>
<keyword evidence="3" id="KW-0804">Transcription</keyword>
<dbReference type="PANTHER" id="PTHR43537">
    <property type="entry name" value="TRANSCRIPTIONAL REGULATOR, GNTR FAMILY"/>
    <property type="match status" value="1"/>
</dbReference>
<accession>A0A1H1SIP5</accession>
<dbReference type="Gene3D" id="1.20.120.530">
    <property type="entry name" value="GntR ligand-binding domain-like"/>
    <property type="match status" value="1"/>
</dbReference>
<evidence type="ECO:0000256" key="2">
    <source>
        <dbReference type="ARBA" id="ARBA00023125"/>
    </source>
</evidence>
<dbReference type="SMART" id="SM00345">
    <property type="entry name" value="HTH_GNTR"/>
    <property type="match status" value="1"/>
</dbReference>
<dbReference type="PRINTS" id="PR00035">
    <property type="entry name" value="HTHGNTR"/>
</dbReference>
<dbReference type="SUPFAM" id="SSF48008">
    <property type="entry name" value="GntR ligand-binding domain-like"/>
    <property type="match status" value="1"/>
</dbReference>
<organism evidence="5 6">
    <name type="scientific">Microbacterium paraoxydans</name>
    <dbReference type="NCBI Taxonomy" id="199592"/>
    <lineage>
        <taxon>Bacteria</taxon>
        <taxon>Bacillati</taxon>
        <taxon>Actinomycetota</taxon>
        <taxon>Actinomycetes</taxon>
        <taxon>Micrococcales</taxon>
        <taxon>Microbacteriaceae</taxon>
        <taxon>Microbacterium</taxon>
    </lineage>
</organism>
<evidence type="ECO:0000256" key="1">
    <source>
        <dbReference type="ARBA" id="ARBA00023015"/>
    </source>
</evidence>
<evidence type="ECO:0000259" key="4">
    <source>
        <dbReference type="PROSITE" id="PS50949"/>
    </source>
</evidence>
<sequence length="240" mass="26418">MKSTTGRASRMRRATTADQIKQLILTRGLTPGDPLPTEAELCEELDVSRSSVREAIRTLSTLDIVDVRHGHGTYVGPMSLDPMVEALVFRGVLSPEGSLQALREVVEVRLALDLSMAERVVEAAQAQADPELDELVAEMVDKAGRGEYFLDEDRAFHTRLFGAIDNRLVGQLVGAFWDVHTAVLPQLGIAQPDDIHKTAKAHGDMLDAARSGDVERYRQAVIEHYQPLQRVLATAEDVRA</sequence>
<dbReference type="InterPro" id="IPR036390">
    <property type="entry name" value="WH_DNA-bd_sf"/>
</dbReference>
<dbReference type="Pfam" id="PF07729">
    <property type="entry name" value="FCD"/>
    <property type="match status" value="1"/>
</dbReference>
<dbReference type="SMART" id="SM00895">
    <property type="entry name" value="FCD"/>
    <property type="match status" value="1"/>
</dbReference>
<dbReference type="GO" id="GO:0003677">
    <property type="term" value="F:DNA binding"/>
    <property type="evidence" value="ECO:0007669"/>
    <property type="project" value="UniProtKB-KW"/>
</dbReference>
<dbReference type="Pfam" id="PF00392">
    <property type="entry name" value="GntR"/>
    <property type="match status" value="1"/>
</dbReference>
<dbReference type="GO" id="GO:0003700">
    <property type="term" value="F:DNA-binding transcription factor activity"/>
    <property type="evidence" value="ECO:0007669"/>
    <property type="project" value="InterPro"/>
</dbReference>
<dbReference type="CDD" id="cd07377">
    <property type="entry name" value="WHTH_GntR"/>
    <property type="match status" value="1"/>
</dbReference>
<keyword evidence="1" id="KW-0805">Transcription regulation</keyword>
<dbReference type="InterPro" id="IPR008920">
    <property type="entry name" value="TF_FadR/GntR_C"/>
</dbReference>
<dbReference type="PROSITE" id="PS50949">
    <property type="entry name" value="HTH_GNTR"/>
    <property type="match status" value="1"/>
</dbReference>
<protein>
    <submittedName>
        <fullName evidence="5">DNA-binding transcriptional regulator, FadR family</fullName>
    </submittedName>
</protein>
<dbReference type="PANTHER" id="PTHR43537:SF44">
    <property type="entry name" value="GNTR FAMILY REGULATORY PROTEIN"/>
    <property type="match status" value="1"/>
</dbReference>
<evidence type="ECO:0000256" key="3">
    <source>
        <dbReference type="ARBA" id="ARBA00023163"/>
    </source>
</evidence>
<name>A0A1H1SIP5_9MICO</name>
<proteinExistence type="predicted"/>
<dbReference type="InterPro" id="IPR036388">
    <property type="entry name" value="WH-like_DNA-bd_sf"/>
</dbReference>
<evidence type="ECO:0000313" key="6">
    <source>
        <dbReference type="Proteomes" id="UP000182126"/>
    </source>
</evidence>
<dbReference type="AlphaFoldDB" id="A0A1H1SIP5"/>
<dbReference type="InterPro" id="IPR000524">
    <property type="entry name" value="Tscrpt_reg_HTH_GntR"/>
</dbReference>
<dbReference type="Gene3D" id="1.10.10.10">
    <property type="entry name" value="Winged helix-like DNA-binding domain superfamily/Winged helix DNA-binding domain"/>
    <property type="match status" value="1"/>
</dbReference>
<dbReference type="eggNOG" id="COG2186">
    <property type="taxonomic scope" value="Bacteria"/>
</dbReference>
<gene>
    <name evidence="5" type="ORF">SAMN04489809_1929</name>
</gene>